<evidence type="ECO:0000313" key="4">
    <source>
        <dbReference type="Proteomes" id="UP000242474"/>
    </source>
</evidence>
<feature type="compositionally biased region" description="Polar residues" evidence="1">
    <location>
        <begin position="854"/>
        <end position="866"/>
    </location>
</feature>
<feature type="compositionally biased region" description="Low complexity" evidence="1">
    <location>
        <begin position="19"/>
        <end position="30"/>
    </location>
</feature>
<dbReference type="GO" id="GO:0010833">
    <property type="term" value="P:telomere maintenance via telomere lengthening"/>
    <property type="evidence" value="ECO:0007669"/>
    <property type="project" value="TreeGrafter"/>
</dbReference>
<evidence type="ECO:0000256" key="1">
    <source>
        <dbReference type="SAM" id="MobiDB-lite"/>
    </source>
</evidence>
<feature type="compositionally biased region" description="Low complexity" evidence="1">
    <location>
        <begin position="533"/>
        <end position="544"/>
    </location>
</feature>
<feature type="compositionally biased region" description="Basic and acidic residues" evidence="1">
    <location>
        <begin position="37"/>
        <end position="47"/>
    </location>
</feature>
<dbReference type="Proteomes" id="UP000242474">
    <property type="component" value="Unassembled WGS sequence"/>
</dbReference>
<feature type="compositionally biased region" description="Low complexity" evidence="1">
    <location>
        <begin position="116"/>
        <end position="127"/>
    </location>
</feature>
<dbReference type="Gene3D" id="1.10.10.60">
    <property type="entry name" value="Homeodomain-like"/>
    <property type="match status" value="1"/>
</dbReference>
<keyword evidence="4" id="KW-1185">Reference proteome</keyword>
<dbReference type="GO" id="GO:0003691">
    <property type="term" value="F:double-stranded telomeric DNA binding"/>
    <property type="evidence" value="ECO:0007669"/>
    <property type="project" value="TreeGrafter"/>
</dbReference>
<feature type="compositionally biased region" description="Basic residues" evidence="1">
    <location>
        <begin position="836"/>
        <end position="853"/>
    </location>
</feature>
<protein>
    <recommendedName>
        <fullName evidence="2">Myb-like domain-containing protein</fullName>
    </recommendedName>
</protein>
<feature type="region of interest" description="Disordered" evidence="1">
    <location>
        <begin position="741"/>
        <end position="872"/>
    </location>
</feature>
<feature type="compositionally biased region" description="Polar residues" evidence="1">
    <location>
        <begin position="1"/>
        <end position="18"/>
    </location>
</feature>
<dbReference type="Pfam" id="PF00249">
    <property type="entry name" value="Myb_DNA-binding"/>
    <property type="match status" value="1"/>
</dbReference>
<evidence type="ECO:0000259" key="2">
    <source>
        <dbReference type="SMART" id="SM00717"/>
    </source>
</evidence>
<name>A0A2G5B5L0_COERN</name>
<feature type="compositionally biased region" description="Acidic residues" evidence="1">
    <location>
        <begin position="174"/>
        <end position="184"/>
    </location>
</feature>
<reference evidence="3 4" key="1">
    <citation type="journal article" date="2015" name="Genome Biol. Evol.">
        <title>Phylogenomic analyses indicate that early fungi evolved digesting cell walls of algal ancestors of land plants.</title>
        <authorList>
            <person name="Chang Y."/>
            <person name="Wang S."/>
            <person name="Sekimoto S."/>
            <person name="Aerts A.L."/>
            <person name="Choi C."/>
            <person name="Clum A."/>
            <person name="LaButti K.M."/>
            <person name="Lindquist E.A."/>
            <person name="Yee Ngan C."/>
            <person name="Ohm R.A."/>
            <person name="Salamov A.A."/>
            <person name="Grigoriev I.V."/>
            <person name="Spatafora J.W."/>
            <person name="Berbee M.L."/>
        </authorList>
    </citation>
    <scope>NUCLEOTIDE SEQUENCE [LARGE SCALE GENOMIC DNA]</scope>
    <source>
        <strain evidence="3 4">NRRL 1564</strain>
    </source>
</reference>
<feature type="region of interest" description="Disordered" evidence="1">
    <location>
        <begin position="515"/>
        <end position="544"/>
    </location>
</feature>
<feature type="domain" description="Myb-like" evidence="2">
    <location>
        <begin position="871"/>
        <end position="929"/>
    </location>
</feature>
<feature type="compositionally biased region" description="Polar residues" evidence="1">
    <location>
        <begin position="63"/>
        <end position="73"/>
    </location>
</feature>
<sequence length="947" mass="102581">MARQNLKLSTSGSHSSLVENSESKAAVAEAAGEEASLDPRADRRKTEGVLNYVASIMKRGSSLLMSQKGTSGKNGRRHTLASEIGTDGRSDTIGNAAAAESVDFRETGERTSKFESSSSSNSSCNDGSDSDDTGNNERPIENGSSNGSGVAEEPVSSSNSEDDGDSSSSSNGDGDGDGDSDSDNNNDKNNDTVRNAGTEGTAAGATLLLAFSQGATGDICSQLLTEKGEEERVSAQSTLVDVAVLEHMSQRIIDAVCEMEQQLNMETAHVAKDALQRLNGLACEQVMVRRQHFTRKLFVENDQRPPDAADMVQWAVALQRANLATFALLVFHPQVVVIESVARGVPNRERLLGSLGFADAAREFFKHVVPVSRRDDAAIGLLVDMQTQQWLMAASSEAHLQAMVAEERDADTATVRELLALDQSAQEDSGPTPSFDNAGPAMYRAELSRRLDRLSGGRLADTRAQYPLQAVWRRVAQFVAECAADLTVPTLMDSALAALQGGESFDSEALAYEEEGSENIGSEVPVHEEEASDASASDPSAVSDNSMISGDFEITVFKERRPATNSDAAPATLRESPLPDAGVGVDEDLAAVPDDVAPIDPSFLEVRRVAVVMRDVLTDAYLDSLLQDISTEHIDIGKPSAQIQTPRRMRVARRQAVSAHADDGDAFRLRFDEQDSDTFGLKDAIPGKEVTTDADNGSGHSRSHRRLLRGQSRRMIHDSPEPIHSVTEELARQFASTLREPAERIRYKPQAEATRAGTGEFRGRRGIAAEDPSVLRSADAEERIAFTPSVAGSPAPEDSVSNGENDDETVGFGALGQYKPLALKPTATDSEDRETQHHRPSRSRMRTKRKRKGASTTQKAKMQKSSAVRKATSRWTAEEEDCFVHAVFQHGLHWSLILRHHGADGVDDHVLQNRNRFHLKDKARNIKLRLLRERKPLGPFASATGHL</sequence>
<evidence type="ECO:0000313" key="3">
    <source>
        <dbReference type="EMBL" id="PIA14296.1"/>
    </source>
</evidence>
<dbReference type="OrthoDB" id="3366990at2759"/>
<accession>A0A2G5B5L0</accession>
<gene>
    <name evidence="3" type="ORF">COEREDRAFT_10493</name>
</gene>
<dbReference type="PANTHER" id="PTHR47807">
    <property type="entry name" value="PROTEIN TBF1"/>
    <property type="match status" value="1"/>
</dbReference>
<feature type="region of interest" description="Disordered" evidence="1">
    <location>
        <begin position="1"/>
        <end position="47"/>
    </location>
</feature>
<feature type="compositionally biased region" description="Basic and acidic residues" evidence="1">
    <location>
        <begin position="102"/>
        <end position="113"/>
    </location>
</feature>
<dbReference type="AlphaFoldDB" id="A0A2G5B5L0"/>
<dbReference type="PANTHER" id="PTHR47807:SF1">
    <property type="entry name" value="PROTEIN TBF1"/>
    <property type="match status" value="1"/>
</dbReference>
<dbReference type="EMBL" id="KZ303519">
    <property type="protein sequence ID" value="PIA14296.1"/>
    <property type="molecule type" value="Genomic_DNA"/>
</dbReference>
<dbReference type="STRING" id="763665.A0A2G5B5L0"/>
<feature type="region of interest" description="Disordered" evidence="1">
    <location>
        <begin position="60"/>
        <end position="197"/>
    </location>
</feature>
<dbReference type="InterPro" id="IPR052833">
    <property type="entry name" value="Telomeric_DNA-bd_trans-reg"/>
</dbReference>
<dbReference type="CDD" id="cd11660">
    <property type="entry name" value="SANT_TRF"/>
    <property type="match status" value="1"/>
</dbReference>
<proteinExistence type="predicted"/>
<feature type="region of interest" description="Disordered" evidence="1">
    <location>
        <begin position="687"/>
        <end position="712"/>
    </location>
</feature>
<dbReference type="InterPro" id="IPR001005">
    <property type="entry name" value="SANT/Myb"/>
</dbReference>
<dbReference type="SUPFAM" id="SSF46689">
    <property type="entry name" value="Homeodomain-like"/>
    <property type="match status" value="1"/>
</dbReference>
<organism evidence="3 4">
    <name type="scientific">Coemansia reversa (strain ATCC 12441 / NRRL 1564)</name>
    <dbReference type="NCBI Taxonomy" id="763665"/>
    <lineage>
        <taxon>Eukaryota</taxon>
        <taxon>Fungi</taxon>
        <taxon>Fungi incertae sedis</taxon>
        <taxon>Zoopagomycota</taxon>
        <taxon>Kickxellomycotina</taxon>
        <taxon>Kickxellomycetes</taxon>
        <taxon>Kickxellales</taxon>
        <taxon>Kickxellaceae</taxon>
        <taxon>Coemansia</taxon>
    </lineage>
</organism>
<feature type="compositionally biased region" description="Basic residues" evidence="1">
    <location>
        <begin position="701"/>
        <end position="712"/>
    </location>
</feature>
<dbReference type="SMART" id="SM00717">
    <property type="entry name" value="SANT"/>
    <property type="match status" value="1"/>
</dbReference>
<dbReference type="InterPro" id="IPR009057">
    <property type="entry name" value="Homeodomain-like_sf"/>
</dbReference>